<feature type="domain" description="Diacylglycerol glucosyltransferase N-terminal" evidence="4">
    <location>
        <begin position="123"/>
        <end position="177"/>
    </location>
</feature>
<dbReference type="InterPro" id="IPR009695">
    <property type="entry name" value="Diacylglyc_glucosyltr_N"/>
</dbReference>
<reference evidence="6" key="1">
    <citation type="journal article" date="2019" name="Int. J. Syst. Evol. Microbiol.">
        <title>The Global Catalogue of Microorganisms (GCM) 10K type strain sequencing project: providing services to taxonomists for standard genome sequencing and annotation.</title>
        <authorList>
            <consortium name="The Broad Institute Genomics Platform"/>
            <consortium name="The Broad Institute Genome Sequencing Center for Infectious Disease"/>
            <person name="Wu L."/>
            <person name="Ma J."/>
        </authorList>
    </citation>
    <scope>NUCLEOTIDE SEQUENCE [LARGE SCALE GENOMIC DNA]</scope>
    <source>
        <strain evidence="6">CCUG 49018</strain>
    </source>
</reference>
<evidence type="ECO:0000256" key="1">
    <source>
        <dbReference type="ARBA" id="ARBA00006962"/>
    </source>
</evidence>
<comment type="similarity">
    <text evidence="1">Belongs to the glycosyltransferase 28 family.</text>
</comment>
<dbReference type="EMBL" id="JBHTMB010000195">
    <property type="protein sequence ID" value="MFD1236005.1"/>
    <property type="molecule type" value="Genomic_DNA"/>
</dbReference>
<evidence type="ECO:0000256" key="3">
    <source>
        <dbReference type="ARBA" id="ARBA00022679"/>
    </source>
</evidence>
<organism evidence="5 6">
    <name type="scientific">Pseudonocardia benzenivorans</name>
    <dbReference type="NCBI Taxonomy" id="228005"/>
    <lineage>
        <taxon>Bacteria</taxon>
        <taxon>Bacillati</taxon>
        <taxon>Actinomycetota</taxon>
        <taxon>Actinomycetes</taxon>
        <taxon>Pseudonocardiales</taxon>
        <taxon>Pseudonocardiaceae</taxon>
        <taxon>Pseudonocardia</taxon>
    </lineage>
</organism>
<dbReference type="Pfam" id="PF06925">
    <property type="entry name" value="MGDG_synth"/>
    <property type="match status" value="1"/>
</dbReference>
<evidence type="ECO:0000256" key="2">
    <source>
        <dbReference type="ARBA" id="ARBA00022676"/>
    </source>
</evidence>
<dbReference type="EC" id="2.4.-.-" evidence="5"/>
<keyword evidence="2 5" id="KW-0328">Glycosyltransferase</keyword>
<dbReference type="PANTHER" id="PTHR43025:SF3">
    <property type="entry name" value="MONOGALACTOSYLDIACYLGLYCEROL SYNTHASE 1, CHLOROPLASTIC"/>
    <property type="match status" value="1"/>
</dbReference>
<keyword evidence="6" id="KW-1185">Reference proteome</keyword>
<evidence type="ECO:0000313" key="5">
    <source>
        <dbReference type="EMBL" id="MFD1236005.1"/>
    </source>
</evidence>
<evidence type="ECO:0000259" key="4">
    <source>
        <dbReference type="Pfam" id="PF06925"/>
    </source>
</evidence>
<dbReference type="PANTHER" id="PTHR43025">
    <property type="entry name" value="MONOGALACTOSYLDIACYLGLYCEROL SYNTHASE"/>
    <property type="match status" value="1"/>
</dbReference>
<proteinExistence type="inferred from homology"/>
<sequence>MSVVRSQVPSGDDARRGDTGRERVLVISASVGAGHDGAAAELTARLQRAGVGVDRRDFLDALPRWVGFVLRQGYPISVGRAPGFFEWLFRRLERPGWVQAVALAVCGWAGFRVRRWTAPGYGVVVSTYPMASQTLGRLKAAGRLDAAVVTFLTDPAVHRLWVHPAVDHHLTVTEATANLGLRLYGTPMRHVGALVGRAFSGPCPSVRRRQVRAELGLSADGPVALVSAGSLGIGDVPEIVRALRSPGSDVEVVVLCGRNARLRRSLRGRPGVVALGWRTDVAEIMGSADVLVHNAGGLAVTEALTMGLPTVTFRPIPGHGRANAGVLEAAGLAAWPRDGASLLAEVRTRIGRSGDRRAVHAGFDAAAVIIDLLALRVRAEVPTECAEPAAQRLDLGCDQVQGADRAAPRPARFGGDVGVVKQDRAAGS</sequence>
<protein>
    <submittedName>
        <fullName evidence="5">Glycosyltransferase</fullName>
        <ecNumber evidence="5">2.4.-.-</ecNumber>
    </submittedName>
</protein>
<name>A0ABW3VMH8_9PSEU</name>
<dbReference type="GO" id="GO:0016757">
    <property type="term" value="F:glycosyltransferase activity"/>
    <property type="evidence" value="ECO:0007669"/>
    <property type="project" value="UniProtKB-KW"/>
</dbReference>
<gene>
    <name evidence="5" type="ORF">ACFQ34_22155</name>
</gene>
<comment type="caution">
    <text evidence="5">The sequence shown here is derived from an EMBL/GenBank/DDBJ whole genome shotgun (WGS) entry which is preliminary data.</text>
</comment>
<accession>A0ABW3VMH8</accession>
<dbReference type="RefSeq" id="WP_346093140.1">
    <property type="nucleotide sequence ID" value="NZ_BAABKS010000073.1"/>
</dbReference>
<dbReference type="Proteomes" id="UP001597182">
    <property type="component" value="Unassembled WGS sequence"/>
</dbReference>
<evidence type="ECO:0000313" key="6">
    <source>
        <dbReference type="Proteomes" id="UP001597182"/>
    </source>
</evidence>
<dbReference type="InterPro" id="IPR050519">
    <property type="entry name" value="Glycosyltransf_28_UgtP"/>
</dbReference>
<keyword evidence="3 5" id="KW-0808">Transferase</keyword>
<dbReference type="SUPFAM" id="SSF53756">
    <property type="entry name" value="UDP-Glycosyltransferase/glycogen phosphorylase"/>
    <property type="match status" value="1"/>
</dbReference>
<dbReference type="Gene3D" id="3.40.50.2000">
    <property type="entry name" value="Glycogen Phosphorylase B"/>
    <property type="match status" value="1"/>
</dbReference>
<dbReference type="Pfam" id="PF13692">
    <property type="entry name" value="Glyco_trans_1_4"/>
    <property type="match status" value="1"/>
</dbReference>